<reference evidence="2 5" key="2">
    <citation type="submission" date="2019-09" db="EMBL/GenBank/DDBJ databases">
        <title>Draft genome sequencing and comparative genomics of hatchery-associated Vibrios.</title>
        <authorList>
            <person name="Kehlet-Delgado H."/>
            <person name="Mueller R.S."/>
        </authorList>
    </citation>
    <scope>NUCLEOTIDE SEQUENCE [LARGE SCALE GENOMIC DNA]</scope>
    <source>
        <strain evidence="2 5">99-46-Y</strain>
    </source>
</reference>
<gene>
    <name evidence="3" type="ORF">EJA03_12050</name>
    <name evidence="2" type="ORF">F0225_13355</name>
</gene>
<dbReference type="Proteomes" id="UP000565719">
    <property type="component" value="Unassembled WGS sequence"/>
</dbReference>
<dbReference type="GO" id="GO:0003746">
    <property type="term" value="F:translation elongation factor activity"/>
    <property type="evidence" value="ECO:0007669"/>
    <property type="project" value="UniProtKB-KW"/>
</dbReference>
<dbReference type="OrthoDB" id="5293337at2"/>
<feature type="domain" description="Transcription elongation factor GreA/GreB C-terminal" evidence="1">
    <location>
        <begin position="79"/>
        <end position="156"/>
    </location>
</feature>
<reference evidence="3 4" key="1">
    <citation type="submission" date="2018-12" db="EMBL/GenBank/DDBJ databases">
        <title>Genomic taxonomy of the Vibrionaceae family.</title>
        <authorList>
            <person name="Gomez-Gil B."/>
            <person name="Enciso-Ibarra K."/>
        </authorList>
    </citation>
    <scope>NUCLEOTIDE SEQUENCE [LARGE SCALE GENOMIC DNA]</scope>
    <source>
        <strain evidence="3 4">CAIM 594</strain>
    </source>
</reference>
<dbReference type="Gene3D" id="3.10.50.30">
    <property type="entry name" value="Transcription elongation factor, GreA/GreB, C-terminal domain"/>
    <property type="match status" value="1"/>
</dbReference>
<protein>
    <submittedName>
        <fullName evidence="3">Transcription elongation factor</fullName>
    </submittedName>
</protein>
<evidence type="ECO:0000313" key="2">
    <source>
        <dbReference type="EMBL" id="NOH72318.1"/>
    </source>
</evidence>
<dbReference type="Proteomes" id="UP000269041">
    <property type="component" value="Unassembled WGS sequence"/>
</dbReference>
<organism evidence="3 4">
    <name type="scientific">Vibrio pectenicida</name>
    <dbReference type="NCBI Taxonomy" id="62763"/>
    <lineage>
        <taxon>Bacteria</taxon>
        <taxon>Pseudomonadati</taxon>
        <taxon>Pseudomonadota</taxon>
        <taxon>Gammaproteobacteria</taxon>
        <taxon>Vibrionales</taxon>
        <taxon>Vibrionaceae</taxon>
        <taxon>Vibrio</taxon>
    </lineage>
</organism>
<dbReference type="AlphaFoldDB" id="A0A3R9L1D8"/>
<proteinExistence type="predicted"/>
<accession>A0A3R9L1D8</accession>
<dbReference type="InterPro" id="IPR036953">
    <property type="entry name" value="GreA/GreB_C_sf"/>
</dbReference>
<dbReference type="EMBL" id="RSFA01000052">
    <property type="protein sequence ID" value="RSD30801.1"/>
    <property type="molecule type" value="Genomic_DNA"/>
</dbReference>
<evidence type="ECO:0000313" key="3">
    <source>
        <dbReference type="EMBL" id="RSD30801.1"/>
    </source>
</evidence>
<sequence>MNKFELLQAILLEMENSLSIAHSATQRAIESATDEQTVPEHKYDTLALEASYLAHGQAMRVEECERELSQMKQLQLPQKSEVVTLGSLVGLLDDNDEPKWFFVAPCAGGLKVDYQQQRVMLVTLNSPLGQALKGKSIGDEAEYNVGQASFSYQIDTII</sequence>
<dbReference type="InterPro" id="IPR001437">
    <property type="entry name" value="Tscrpt_elong_fac_GreA/B_C"/>
</dbReference>
<dbReference type="Pfam" id="PF01272">
    <property type="entry name" value="GreA_GreB"/>
    <property type="match status" value="1"/>
</dbReference>
<keyword evidence="4" id="KW-1185">Reference proteome</keyword>
<dbReference type="SUPFAM" id="SSF54534">
    <property type="entry name" value="FKBP-like"/>
    <property type="match status" value="1"/>
</dbReference>
<dbReference type="GO" id="GO:0032784">
    <property type="term" value="P:regulation of DNA-templated transcription elongation"/>
    <property type="evidence" value="ECO:0007669"/>
    <property type="project" value="InterPro"/>
</dbReference>
<comment type="caution">
    <text evidence="3">The sequence shown here is derived from an EMBL/GenBank/DDBJ whole genome shotgun (WGS) entry which is preliminary data.</text>
</comment>
<evidence type="ECO:0000313" key="5">
    <source>
        <dbReference type="Proteomes" id="UP000565719"/>
    </source>
</evidence>
<keyword evidence="3" id="KW-0251">Elongation factor</keyword>
<evidence type="ECO:0000313" key="4">
    <source>
        <dbReference type="Proteomes" id="UP000269041"/>
    </source>
</evidence>
<dbReference type="RefSeq" id="WP_125321859.1">
    <property type="nucleotide sequence ID" value="NZ_AP024889.1"/>
</dbReference>
<keyword evidence="3" id="KW-0648">Protein biosynthesis</keyword>
<evidence type="ECO:0000259" key="1">
    <source>
        <dbReference type="Pfam" id="PF01272"/>
    </source>
</evidence>
<dbReference type="GO" id="GO:0003677">
    <property type="term" value="F:DNA binding"/>
    <property type="evidence" value="ECO:0007669"/>
    <property type="project" value="InterPro"/>
</dbReference>
<name>A0A3R9L1D8_9VIBR</name>
<dbReference type="EMBL" id="VTXC01000037">
    <property type="protein sequence ID" value="NOH72318.1"/>
    <property type="molecule type" value="Genomic_DNA"/>
</dbReference>